<protein>
    <submittedName>
        <fullName evidence="1">Uncharacterized protein</fullName>
    </submittedName>
</protein>
<dbReference type="GeneID" id="78289743"/>
<dbReference type="RefSeq" id="WP_157796070.1">
    <property type="nucleotide sequence ID" value="NZ_CAMJBU010000006.1"/>
</dbReference>
<dbReference type="EMBL" id="FOIN01000015">
    <property type="protein sequence ID" value="SET50869.1"/>
    <property type="molecule type" value="Genomic_DNA"/>
</dbReference>
<reference evidence="2" key="1">
    <citation type="submission" date="2016-10" db="EMBL/GenBank/DDBJ databases">
        <authorList>
            <person name="Varghese N."/>
            <person name="Submissions S."/>
        </authorList>
    </citation>
    <scope>NUCLEOTIDE SEQUENCE [LARGE SCALE GENOMIC DNA]</scope>
    <source>
        <strain evidence="2">DSM 1551</strain>
    </source>
</reference>
<dbReference type="Proteomes" id="UP000198558">
    <property type="component" value="Unassembled WGS sequence"/>
</dbReference>
<evidence type="ECO:0000313" key="1">
    <source>
        <dbReference type="EMBL" id="SET50869.1"/>
    </source>
</evidence>
<proteinExistence type="predicted"/>
<accession>A0A1I0F0X6</accession>
<evidence type="ECO:0000313" key="2">
    <source>
        <dbReference type="Proteomes" id="UP000198558"/>
    </source>
</evidence>
<dbReference type="AlphaFoldDB" id="A0A1I0F0X6"/>
<sequence>MKVYIESLGNRILKIESEKIVNTIEIEARSEDELLEKLYKKYEKIDDEILE</sequence>
<keyword evidence="2" id="KW-1185">Reference proteome</keyword>
<name>A0A1I0F0X6_9FIRM</name>
<gene>
    <name evidence="1" type="ORF">SAMN04489758_11541</name>
</gene>
<organism evidence="1 2">
    <name type="scientific">Thomasclavelia cocleata</name>
    <dbReference type="NCBI Taxonomy" id="69824"/>
    <lineage>
        <taxon>Bacteria</taxon>
        <taxon>Bacillati</taxon>
        <taxon>Bacillota</taxon>
        <taxon>Erysipelotrichia</taxon>
        <taxon>Erysipelotrichales</taxon>
        <taxon>Coprobacillaceae</taxon>
        <taxon>Thomasclavelia</taxon>
    </lineage>
</organism>